<comment type="caution">
    <text evidence="1">The sequence shown here is derived from an EMBL/GenBank/DDBJ whole genome shotgun (WGS) entry which is preliminary data.</text>
</comment>
<dbReference type="EMBL" id="SPSG01001036">
    <property type="protein sequence ID" value="TFV19124.1"/>
    <property type="molecule type" value="Genomic_DNA"/>
</dbReference>
<name>A0A9X8YQU3_SERMA</name>
<accession>A0A9X8YQU3</accession>
<proteinExistence type="predicted"/>
<organism evidence="1">
    <name type="scientific">Serratia marcescens</name>
    <dbReference type="NCBI Taxonomy" id="615"/>
    <lineage>
        <taxon>Bacteria</taxon>
        <taxon>Pseudomonadati</taxon>
        <taxon>Pseudomonadota</taxon>
        <taxon>Gammaproteobacteria</taxon>
        <taxon>Enterobacterales</taxon>
        <taxon>Yersiniaceae</taxon>
        <taxon>Serratia</taxon>
    </lineage>
</organism>
<dbReference type="RefSeq" id="WP_212562332.1">
    <property type="nucleotide sequence ID" value="NZ_JAQOMC010000001.1"/>
</dbReference>
<gene>
    <name evidence="1" type="ORF">E0L31_08245</name>
</gene>
<evidence type="ECO:0008006" key="2">
    <source>
        <dbReference type="Google" id="ProtNLM"/>
    </source>
</evidence>
<protein>
    <recommendedName>
        <fullName evidence="2">NERD domain-containing protein</fullName>
    </recommendedName>
</protein>
<evidence type="ECO:0000313" key="1">
    <source>
        <dbReference type="EMBL" id="TFV19124.1"/>
    </source>
</evidence>
<dbReference type="AlphaFoldDB" id="A0A9X8YQU3"/>
<sequence length="684" mass="78724">MTNINFEEISKDCSKYKTKRLLKAIPFFNENESVRHLVKFETQNFKNFQPHNHNKRQERDRFFEALINNIKCDTTVKHLSKLLSVFKTSEIIIDEIKTGLKALPLMEENIQTLCWAVIKNALEEGYHLQEMMETHSSKIGESGAPFTLNQKNILTDNGTSISPDSALDKIVSFLTLTLKMFAYEHKLTRSEDIIIPDMIDVDESLVNNASSIFYYSLAWNDLITCTKSCIYFDNDIQIAQPDEIPEFLKTDGVTTAVIFNRTKDNFEYFDTISNERLSRRLSQNFFEAISKFRFEKRLPSDISKWSGSLDAHPITLEEYPYLNSLMEALSSHDSKDIVLGLSLREWVRGYSVISYLSQNAKHKIIYSKKEITSVLRLGGFSELKADIFIKSITFGNDSRDIYDSPLIQTSNSSYLLFTPAYTAPLISNIILSKFSSKQADLSKKGYGFENDMIETLNKHNLVNRHFKFKRGLEEYEYDAVFLLDDKAFVLECKNTTLSGGSLTRAFQKIEFIADAAAQVKRLVDGLVSNAEVFKEQFGKNINDYELVPVVMNNLPFSIPGKIDGVYVTDSSAFSRLIKSRYIDVGIISHDDTYQIGNQKHVLSMWESDTLTAADIINHFENPVQLLDFLENKTMKKYPLRVSQDKIFFNFVYETCYDSMSNKQKEIIEENYPDLCFSSKKREYN</sequence>
<reference evidence="1" key="1">
    <citation type="submission" date="2019-03" db="EMBL/GenBank/DDBJ databases">
        <title>Serratia marcescens strain N2 draft genome.</title>
        <authorList>
            <person name="Yassin A."/>
            <person name="El-Kenawy N."/>
            <person name="Youssef N.H."/>
        </authorList>
    </citation>
    <scope>NUCLEOTIDE SEQUENCE [LARGE SCALE GENOMIC DNA]</scope>
    <source>
        <strain evidence="1">N2</strain>
    </source>
</reference>